<feature type="region of interest" description="Disordered" evidence="1">
    <location>
        <begin position="72"/>
        <end position="112"/>
    </location>
</feature>
<protein>
    <submittedName>
        <fullName evidence="3">Uncharacterized protein</fullName>
    </submittedName>
</protein>
<comment type="caution">
    <text evidence="3">The sequence shown here is derived from an EMBL/GenBank/DDBJ whole genome shotgun (WGS) entry which is preliminary data.</text>
</comment>
<proteinExistence type="predicted"/>
<feature type="compositionally biased region" description="Polar residues" evidence="1">
    <location>
        <begin position="15"/>
        <end position="28"/>
    </location>
</feature>
<dbReference type="Proteomes" id="UP001314205">
    <property type="component" value="Unassembled WGS sequence"/>
</dbReference>
<evidence type="ECO:0000313" key="2">
    <source>
        <dbReference type="EMBL" id="CAK1597768.1"/>
    </source>
</evidence>
<feature type="region of interest" description="Disordered" evidence="1">
    <location>
        <begin position="132"/>
        <end position="152"/>
    </location>
</feature>
<evidence type="ECO:0000313" key="4">
    <source>
        <dbReference type="Proteomes" id="UP001314205"/>
    </source>
</evidence>
<dbReference type="EMBL" id="CAVLGL010000095">
    <property type="protein sequence ID" value="CAK1597768.1"/>
    <property type="molecule type" value="Genomic_DNA"/>
</dbReference>
<evidence type="ECO:0000313" key="3">
    <source>
        <dbReference type="EMBL" id="CAK1597769.1"/>
    </source>
</evidence>
<sequence length="210" mass="23753">MKRSQNILNLALSLNGISTDQEEASTSSKADDHATQKITLPQDNRYFLEHGENLLSFKNNIRENALVNYYPDSYSSSSKKEPFSPDVSEYFPYDQDDSTNSSEHSSQHNIPLQEIPTATNIPENITTPEGTARKVKRTVPKKATPGRKRNHNRENWKRNVINVLYKADRNGFHAEGDHVPTPPPIPPAIQRALDYLATLPPPTSYNNRLE</sequence>
<feature type="compositionally biased region" description="Basic residues" evidence="1">
    <location>
        <begin position="133"/>
        <end position="151"/>
    </location>
</feature>
<keyword evidence="4" id="KW-1185">Reference proteome</keyword>
<dbReference type="AlphaFoldDB" id="A0AAV1LUB3"/>
<name>A0AAV1LUB3_9NEOP</name>
<accession>A0AAV1LUB3</accession>
<reference evidence="3 4" key="1">
    <citation type="submission" date="2023-11" db="EMBL/GenBank/DDBJ databases">
        <authorList>
            <person name="Hedman E."/>
            <person name="Englund M."/>
            <person name="Stromberg M."/>
            <person name="Nyberg Akerstrom W."/>
            <person name="Nylinder S."/>
            <person name="Jareborg N."/>
            <person name="Kallberg Y."/>
            <person name="Kronander E."/>
        </authorList>
    </citation>
    <scope>NUCLEOTIDE SEQUENCE [LARGE SCALE GENOMIC DNA]</scope>
</reference>
<evidence type="ECO:0000256" key="1">
    <source>
        <dbReference type="SAM" id="MobiDB-lite"/>
    </source>
</evidence>
<gene>
    <name evidence="2" type="ORF">PARMNEM_LOCUS16892</name>
    <name evidence="3" type="ORF">PARMNEM_LOCUS16893</name>
</gene>
<feature type="compositionally biased region" description="Polar residues" evidence="1">
    <location>
        <begin position="98"/>
        <end position="112"/>
    </location>
</feature>
<dbReference type="EMBL" id="CAVLGL010000095">
    <property type="protein sequence ID" value="CAK1597769.1"/>
    <property type="molecule type" value="Genomic_DNA"/>
</dbReference>
<feature type="region of interest" description="Disordered" evidence="1">
    <location>
        <begin position="14"/>
        <end position="37"/>
    </location>
</feature>
<organism evidence="3 4">
    <name type="scientific">Parnassius mnemosyne</name>
    <name type="common">clouded apollo</name>
    <dbReference type="NCBI Taxonomy" id="213953"/>
    <lineage>
        <taxon>Eukaryota</taxon>
        <taxon>Metazoa</taxon>
        <taxon>Ecdysozoa</taxon>
        <taxon>Arthropoda</taxon>
        <taxon>Hexapoda</taxon>
        <taxon>Insecta</taxon>
        <taxon>Pterygota</taxon>
        <taxon>Neoptera</taxon>
        <taxon>Endopterygota</taxon>
        <taxon>Lepidoptera</taxon>
        <taxon>Glossata</taxon>
        <taxon>Ditrysia</taxon>
        <taxon>Papilionoidea</taxon>
        <taxon>Papilionidae</taxon>
        <taxon>Parnassiinae</taxon>
        <taxon>Parnassini</taxon>
        <taxon>Parnassius</taxon>
        <taxon>Driopa</taxon>
    </lineage>
</organism>